<dbReference type="PANTHER" id="PTHR30346">
    <property type="entry name" value="TRANSCRIPTIONAL DUAL REGULATOR HCAR-RELATED"/>
    <property type="match status" value="1"/>
</dbReference>
<evidence type="ECO:0000256" key="2">
    <source>
        <dbReference type="ARBA" id="ARBA00023015"/>
    </source>
</evidence>
<reference evidence="6" key="1">
    <citation type="journal article" date="2021" name="PeerJ">
        <title>Extensive microbial diversity within the chicken gut microbiome revealed by metagenomics and culture.</title>
        <authorList>
            <person name="Gilroy R."/>
            <person name="Ravi A."/>
            <person name="Getino M."/>
            <person name="Pursley I."/>
            <person name="Horton D.L."/>
            <person name="Alikhan N.F."/>
            <person name="Baker D."/>
            <person name="Gharbi K."/>
            <person name="Hall N."/>
            <person name="Watson M."/>
            <person name="Adriaenssens E.M."/>
            <person name="Foster-Nyarko E."/>
            <person name="Jarju S."/>
            <person name="Secka A."/>
            <person name="Antonio M."/>
            <person name="Oren A."/>
            <person name="Chaudhuri R.R."/>
            <person name="La Ragione R."/>
            <person name="Hildebrand F."/>
            <person name="Pallen M.J."/>
        </authorList>
    </citation>
    <scope>NUCLEOTIDE SEQUENCE</scope>
    <source>
        <strain evidence="6">CHK124-7917</strain>
    </source>
</reference>
<reference evidence="6" key="2">
    <citation type="submission" date="2021-09" db="EMBL/GenBank/DDBJ databases">
        <authorList>
            <person name="Gilroy R."/>
        </authorList>
    </citation>
    <scope>NUCLEOTIDE SEQUENCE</scope>
    <source>
        <strain evidence="6">CHK124-7917</strain>
    </source>
</reference>
<comment type="similarity">
    <text evidence="1">Belongs to the LysR transcriptional regulatory family.</text>
</comment>
<organism evidence="6 7">
    <name type="scientific">Thermophilibacter provencensis</name>
    <dbReference type="NCBI Taxonomy" id="1852386"/>
    <lineage>
        <taxon>Bacteria</taxon>
        <taxon>Bacillati</taxon>
        <taxon>Actinomycetota</taxon>
        <taxon>Coriobacteriia</taxon>
        <taxon>Coriobacteriales</taxon>
        <taxon>Atopobiaceae</taxon>
        <taxon>Thermophilibacter</taxon>
    </lineage>
</organism>
<dbReference type="Proteomes" id="UP000697330">
    <property type="component" value="Unassembled WGS sequence"/>
</dbReference>
<dbReference type="InterPro" id="IPR000847">
    <property type="entry name" value="LysR_HTH_N"/>
</dbReference>
<dbReference type="GO" id="GO:0032993">
    <property type="term" value="C:protein-DNA complex"/>
    <property type="evidence" value="ECO:0007669"/>
    <property type="project" value="TreeGrafter"/>
</dbReference>
<name>A0A921GF09_9ACTN</name>
<dbReference type="PROSITE" id="PS50931">
    <property type="entry name" value="HTH_LYSR"/>
    <property type="match status" value="1"/>
</dbReference>
<keyword evidence="4" id="KW-0804">Transcription</keyword>
<feature type="domain" description="HTH lysR-type" evidence="5">
    <location>
        <begin position="1"/>
        <end position="58"/>
    </location>
</feature>
<proteinExistence type="inferred from homology"/>
<dbReference type="Pfam" id="PF00126">
    <property type="entry name" value="HTH_1"/>
    <property type="match status" value="1"/>
</dbReference>
<dbReference type="RefSeq" id="WP_274958645.1">
    <property type="nucleotide sequence ID" value="NZ_DYWQ01000041.1"/>
</dbReference>
<dbReference type="SUPFAM" id="SSF53850">
    <property type="entry name" value="Periplasmic binding protein-like II"/>
    <property type="match status" value="1"/>
</dbReference>
<dbReference type="PRINTS" id="PR00039">
    <property type="entry name" value="HTHLYSR"/>
</dbReference>
<gene>
    <name evidence="6" type="ORF">K8U72_02520</name>
</gene>
<dbReference type="Gene3D" id="3.40.190.290">
    <property type="match status" value="1"/>
</dbReference>
<dbReference type="InterPro" id="IPR036390">
    <property type="entry name" value="WH_DNA-bd_sf"/>
</dbReference>
<protein>
    <submittedName>
        <fullName evidence="6">LysR family transcriptional regulator</fullName>
    </submittedName>
</protein>
<dbReference type="Gene3D" id="1.10.10.10">
    <property type="entry name" value="Winged helix-like DNA-binding domain superfamily/Winged helix DNA-binding domain"/>
    <property type="match status" value="1"/>
</dbReference>
<dbReference type="CDD" id="cd05466">
    <property type="entry name" value="PBP2_LTTR_substrate"/>
    <property type="match status" value="1"/>
</dbReference>
<dbReference type="FunFam" id="1.10.10.10:FF:000001">
    <property type="entry name" value="LysR family transcriptional regulator"/>
    <property type="match status" value="1"/>
</dbReference>
<dbReference type="Pfam" id="PF03466">
    <property type="entry name" value="LysR_substrate"/>
    <property type="match status" value="1"/>
</dbReference>
<comment type="caution">
    <text evidence="6">The sequence shown here is derived from an EMBL/GenBank/DDBJ whole genome shotgun (WGS) entry which is preliminary data.</text>
</comment>
<keyword evidence="3" id="KW-0238">DNA-binding</keyword>
<dbReference type="AlphaFoldDB" id="A0A921GF09"/>
<dbReference type="SUPFAM" id="SSF46785">
    <property type="entry name" value="Winged helix' DNA-binding domain"/>
    <property type="match status" value="1"/>
</dbReference>
<evidence type="ECO:0000313" key="6">
    <source>
        <dbReference type="EMBL" id="HJF44644.1"/>
    </source>
</evidence>
<evidence type="ECO:0000313" key="7">
    <source>
        <dbReference type="Proteomes" id="UP000697330"/>
    </source>
</evidence>
<dbReference type="InterPro" id="IPR005119">
    <property type="entry name" value="LysR_subst-bd"/>
</dbReference>
<dbReference type="InterPro" id="IPR036388">
    <property type="entry name" value="WH-like_DNA-bd_sf"/>
</dbReference>
<accession>A0A921GF09</accession>
<evidence type="ECO:0000256" key="1">
    <source>
        <dbReference type="ARBA" id="ARBA00009437"/>
    </source>
</evidence>
<sequence>MELRALRYYLAVCECGTMSRAAEELHVTQPALSRQVAGLERELGCELLERRSRSVRPTEKGLYLRRRAQEIVGLADQTSADFSHDDDIVAGDIHIGAGESASMRLIAQRVRAFRERYPDVRFHLHSAVATDLVERLEHGLDDLAVLMSYPEDERYSHLRLPLSDAWGVVVREDDPLAACEVISPADLAAGPLVMPERSWTGERLAGPLAAWFGDEGDDVEVAATYNLSFNAALLVQEGVGRMLTLEGLTPAGPGSGLSFRLLYPPAVSIIDVVWKRTATPSRAVRLFLESLRET</sequence>
<dbReference type="EMBL" id="DYWQ01000041">
    <property type="protein sequence ID" value="HJF44644.1"/>
    <property type="molecule type" value="Genomic_DNA"/>
</dbReference>
<keyword evidence="2" id="KW-0805">Transcription regulation</keyword>
<evidence type="ECO:0000256" key="4">
    <source>
        <dbReference type="ARBA" id="ARBA00023163"/>
    </source>
</evidence>
<dbReference type="GO" id="GO:0003700">
    <property type="term" value="F:DNA-binding transcription factor activity"/>
    <property type="evidence" value="ECO:0007669"/>
    <property type="project" value="InterPro"/>
</dbReference>
<dbReference type="PANTHER" id="PTHR30346:SF28">
    <property type="entry name" value="HTH-TYPE TRANSCRIPTIONAL REGULATOR CYNR"/>
    <property type="match status" value="1"/>
</dbReference>
<dbReference type="GO" id="GO:0003677">
    <property type="term" value="F:DNA binding"/>
    <property type="evidence" value="ECO:0007669"/>
    <property type="project" value="UniProtKB-KW"/>
</dbReference>
<evidence type="ECO:0000259" key="5">
    <source>
        <dbReference type="PROSITE" id="PS50931"/>
    </source>
</evidence>
<evidence type="ECO:0000256" key="3">
    <source>
        <dbReference type="ARBA" id="ARBA00023125"/>
    </source>
</evidence>